<gene>
    <name evidence="1" type="ORF">KCG35_23790</name>
</gene>
<protein>
    <recommendedName>
        <fullName evidence="3">Immunity protein 30 domain-containing protein</fullName>
    </recommendedName>
</protein>
<keyword evidence="2" id="KW-1185">Reference proteome</keyword>
<organism evidence="1 2">
    <name type="scientific">Zooshikella harenae</name>
    <dbReference type="NCBI Taxonomy" id="2827238"/>
    <lineage>
        <taxon>Bacteria</taxon>
        <taxon>Pseudomonadati</taxon>
        <taxon>Pseudomonadota</taxon>
        <taxon>Gammaproteobacteria</taxon>
        <taxon>Oceanospirillales</taxon>
        <taxon>Zooshikellaceae</taxon>
        <taxon>Zooshikella</taxon>
    </lineage>
</organism>
<evidence type="ECO:0008006" key="3">
    <source>
        <dbReference type="Google" id="ProtNLM"/>
    </source>
</evidence>
<sequence>MNRGQDRNITDGEQVREISLSIPIAAFLNIISEWYDALLADEKDDPCYEKGEYWSSDLLCSKNYPSLSDLWNESEDIVAKLVLDSETDLMDLVYMDKDGWMEHNYYIHEIDRFHSESDVIIFSGSCIYSPNQNEHFLANLIDNISNPEHHENILLESLKELRNGKRNAVAAMPKVANLVGHNNIEVSEAAKQTLEELEKHA</sequence>
<dbReference type="Proteomes" id="UP000690515">
    <property type="component" value="Unassembled WGS sequence"/>
</dbReference>
<dbReference type="RefSeq" id="WP_215822348.1">
    <property type="nucleotide sequence ID" value="NZ_JAGSOY010000146.1"/>
</dbReference>
<dbReference type="EMBL" id="JAGSOY010000146">
    <property type="protein sequence ID" value="MBU2714077.1"/>
    <property type="molecule type" value="Genomic_DNA"/>
</dbReference>
<comment type="caution">
    <text evidence="1">The sequence shown here is derived from an EMBL/GenBank/DDBJ whole genome shotgun (WGS) entry which is preliminary data.</text>
</comment>
<proteinExistence type="predicted"/>
<accession>A0ABS5ZJ73</accession>
<evidence type="ECO:0000313" key="1">
    <source>
        <dbReference type="EMBL" id="MBU2714077.1"/>
    </source>
</evidence>
<evidence type="ECO:0000313" key="2">
    <source>
        <dbReference type="Proteomes" id="UP000690515"/>
    </source>
</evidence>
<reference evidence="1 2" key="1">
    <citation type="submission" date="2021-04" db="EMBL/GenBank/DDBJ databases">
        <authorList>
            <person name="Pira H."/>
            <person name="Risdian C."/>
            <person name="Wink J."/>
        </authorList>
    </citation>
    <scope>NUCLEOTIDE SEQUENCE [LARGE SCALE GENOMIC DNA]</scope>
    <source>
        <strain evidence="1 2">WH53</strain>
    </source>
</reference>
<name>A0ABS5ZJ73_9GAMM</name>